<accession>A0A6G9YNP6</accession>
<organism evidence="1 2">
    <name type="scientific">Nocardia arthritidis</name>
    <dbReference type="NCBI Taxonomy" id="228602"/>
    <lineage>
        <taxon>Bacteria</taxon>
        <taxon>Bacillati</taxon>
        <taxon>Actinomycetota</taxon>
        <taxon>Actinomycetes</taxon>
        <taxon>Mycobacteriales</taxon>
        <taxon>Nocardiaceae</taxon>
        <taxon>Nocardia</taxon>
    </lineage>
</organism>
<evidence type="ECO:0008006" key="3">
    <source>
        <dbReference type="Google" id="ProtNLM"/>
    </source>
</evidence>
<dbReference type="KEGG" id="nah:F5544_34585"/>
<dbReference type="InterPro" id="IPR012338">
    <property type="entry name" value="Beta-lactam/transpept-like"/>
</dbReference>
<gene>
    <name evidence="1" type="ORF">F5544_34585</name>
</gene>
<dbReference type="SUPFAM" id="SSF56601">
    <property type="entry name" value="beta-lactamase/transpeptidase-like"/>
    <property type="match status" value="1"/>
</dbReference>
<reference evidence="1 2" key="1">
    <citation type="journal article" date="2019" name="ACS Chem. Biol.">
        <title>Identification and Mobilization of a Cryptic Antibiotic Biosynthesis Gene Locus from a Human-Pathogenic Nocardia Isolate.</title>
        <authorList>
            <person name="Herisse M."/>
            <person name="Ishida K."/>
            <person name="Porter J.L."/>
            <person name="Howden B."/>
            <person name="Hertweck C."/>
            <person name="Stinear T.P."/>
            <person name="Pidot S.J."/>
        </authorList>
    </citation>
    <scope>NUCLEOTIDE SEQUENCE [LARGE SCALE GENOMIC DNA]</scope>
    <source>
        <strain evidence="1 2">AUSMDU00012717</strain>
    </source>
</reference>
<proteinExistence type="predicted"/>
<sequence length="280" mass="28728">MALAAALVVTSCAGNSGHGSTTETGITEAAAKTEQAGLAITVPGTLAAGFVELQAGVKGKIGMAIMPVGGDRAVSFGSWTSGPAWSTMKVPLTIAALRRNPATSTYAASNAITQSDNAAADVLWQSLGSSQEAAQAVEAVLREGGDTKTTVPATRTRSDASSFGQADWALTDQVRFASRLPCLPQSATVINLMEQITPQQRWGLGSFNNAEFKGGWGPDLQGAYLVRQFGLVPAANGEFAVAFAAQPDSGAFSDGMTLLDKMSALISQHMGELSGGKCPS</sequence>
<protein>
    <recommendedName>
        <fullName evidence="3">Serine hydrolase</fullName>
    </recommendedName>
</protein>
<evidence type="ECO:0000313" key="1">
    <source>
        <dbReference type="EMBL" id="QIS14750.1"/>
    </source>
</evidence>
<evidence type="ECO:0000313" key="2">
    <source>
        <dbReference type="Proteomes" id="UP000503540"/>
    </source>
</evidence>
<dbReference type="Proteomes" id="UP000503540">
    <property type="component" value="Chromosome"/>
</dbReference>
<dbReference type="Gene3D" id="3.40.710.10">
    <property type="entry name" value="DD-peptidase/beta-lactamase superfamily"/>
    <property type="match status" value="1"/>
</dbReference>
<dbReference type="AlphaFoldDB" id="A0A6G9YNP6"/>
<dbReference type="EMBL" id="CP046172">
    <property type="protein sequence ID" value="QIS14750.1"/>
    <property type="molecule type" value="Genomic_DNA"/>
</dbReference>
<keyword evidence="2" id="KW-1185">Reference proteome</keyword>
<name>A0A6G9YNP6_9NOCA</name>